<dbReference type="InterPro" id="IPR011279">
    <property type="entry name" value="Chorismate_mutase_GmP"/>
</dbReference>
<feature type="domain" description="Chorismate mutase" evidence="2">
    <location>
        <begin position="1"/>
        <end position="87"/>
    </location>
</feature>
<dbReference type="InterPro" id="IPR051331">
    <property type="entry name" value="Chorismate_mutase-related"/>
</dbReference>
<dbReference type="EMBL" id="JBHRZV010000049">
    <property type="protein sequence ID" value="MFC3928433.1"/>
    <property type="molecule type" value="Genomic_DNA"/>
</dbReference>
<dbReference type="PANTHER" id="PTHR38041:SF1">
    <property type="entry name" value="CHORISMATE MUTASE"/>
    <property type="match status" value="1"/>
</dbReference>
<gene>
    <name evidence="3" type="ORF">ACFORF_07635</name>
</gene>
<dbReference type="InterPro" id="IPR036263">
    <property type="entry name" value="Chorismate_II_sf"/>
</dbReference>
<dbReference type="SUPFAM" id="SSF48600">
    <property type="entry name" value="Chorismate mutase II"/>
    <property type="match status" value="1"/>
</dbReference>
<dbReference type="InterPro" id="IPR036979">
    <property type="entry name" value="CM_dom_sf"/>
</dbReference>
<evidence type="ECO:0000259" key="2">
    <source>
        <dbReference type="PROSITE" id="PS51168"/>
    </source>
</evidence>
<evidence type="ECO:0000313" key="3">
    <source>
        <dbReference type="EMBL" id="MFC3928433.1"/>
    </source>
</evidence>
<dbReference type="InterPro" id="IPR002701">
    <property type="entry name" value="CM_II_prokaryot"/>
</dbReference>
<name>A0ABV8CX90_9STRE</name>
<dbReference type="PROSITE" id="PS51168">
    <property type="entry name" value="CHORISMATE_MUT_2"/>
    <property type="match status" value="1"/>
</dbReference>
<dbReference type="PANTHER" id="PTHR38041">
    <property type="entry name" value="CHORISMATE MUTASE"/>
    <property type="match status" value="1"/>
</dbReference>
<dbReference type="Proteomes" id="UP001595807">
    <property type="component" value="Unassembled WGS sequence"/>
</dbReference>
<dbReference type="NCBIfam" id="TIGR01805">
    <property type="entry name" value="CM_mono_grmpos"/>
    <property type="match status" value="1"/>
</dbReference>
<accession>A0ABV8CX90</accession>
<keyword evidence="1 3" id="KW-0413">Isomerase</keyword>
<organism evidence="3 4">
    <name type="scientific">Streptococcus caprae</name>
    <dbReference type="NCBI Taxonomy" id="1640501"/>
    <lineage>
        <taxon>Bacteria</taxon>
        <taxon>Bacillati</taxon>
        <taxon>Bacillota</taxon>
        <taxon>Bacilli</taxon>
        <taxon>Lactobacillales</taxon>
        <taxon>Streptococcaceae</taxon>
        <taxon>Streptococcus</taxon>
    </lineage>
</organism>
<evidence type="ECO:0000256" key="1">
    <source>
        <dbReference type="ARBA" id="ARBA00023235"/>
    </source>
</evidence>
<protein>
    <submittedName>
        <fullName evidence="3">Chorismate mutase</fullName>
        <ecNumber evidence="3">5.4.99.5</ecNumber>
    </submittedName>
</protein>
<dbReference type="SMART" id="SM00830">
    <property type="entry name" value="CM_2"/>
    <property type="match status" value="1"/>
</dbReference>
<keyword evidence="4" id="KW-1185">Reference proteome</keyword>
<reference evidence="4" key="1">
    <citation type="journal article" date="2019" name="Int. J. Syst. Evol. Microbiol.">
        <title>The Global Catalogue of Microorganisms (GCM) 10K type strain sequencing project: providing services to taxonomists for standard genome sequencing and annotation.</title>
        <authorList>
            <consortium name="The Broad Institute Genomics Platform"/>
            <consortium name="The Broad Institute Genome Sequencing Center for Infectious Disease"/>
            <person name="Wu L."/>
            <person name="Ma J."/>
        </authorList>
    </citation>
    <scope>NUCLEOTIDE SEQUENCE [LARGE SCALE GENOMIC DNA]</scope>
    <source>
        <strain evidence="4">CCUG 67170</strain>
    </source>
</reference>
<dbReference type="EC" id="5.4.99.5" evidence="3"/>
<dbReference type="GO" id="GO:0004106">
    <property type="term" value="F:chorismate mutase activity"/>
    <property type="evidence" value="ECO:0007669"/>
    <property type="project" value="UniProtKB-EC"/>
</dbReference>
<dbReference type="Gene3D" id="1.20.59.10">
    <property type="entry name" value="Chorismate mutase"/>
    <property type="match status" value="1"/>
</dbReference>
<comment type="caution">
    <text evidence="3">The sequence shown here is derived from an EMBL/GenBank/DDBJ whole genome shotgun (WGS) entry which is preliminary data.</text>
</comment>
<dbReference type="RefSeq" id="WP_380426963.1">
    <property type="nucleotide sequence ID" value="NZ_JBHRZV010000049.1"/>
</dbReference>
<evidence type="ECO:0000313" key="4">
    <source>
        <dbReference type="Proteomes" id="UP001595807"/>
    </source>
</evidence>
<sequence>MDLDAIRREIDSVDRELVALFEKRMDLVGQVAEYKRETGKPIFDPEREATLLDKVGRLVENKAYQETIQATFSDIMIQSRRYQAKALGLKE</sequence>
<proteinExistence type="predicted"/>
<dbReference type="Pfam" id="PF01817">
    <property type="entry name" value="CM_2"/>
    <property type="match status" value="1"/>
</dbReference>